<organism evidence="1 2">
    <name type="scientific">Phlebia brevispora</name>
    <dbReference type="NCBI Taxonomy" id="194682"/>
    <lineage>
        <taxon>Eukaryota</taxon>
        <taxon>Fungi</taxon>
        <taxon>Dikarya</taxon>
        <taxon>Basidiomycota</taxon>
        <taxon>Agaricomycotina</taxon>
        <taxon>Agaricomycetes</taxon>
        <taxon>Polyporales</taxon>
        <taxon>Meruliaceae</taxon>
        <taxon>Phlebia</taxon>
    </lineage>
</organism>
<protein>
    <submittedName>
        <fullName evidence="1">Uncharacterized protein</fullName>
    </submittedName>
</protein>
<dbReference type="EMBL" id="JANHOG010001101">
    <property type="protein sequence ID" value="KAJ3544089.1"/>
    <property type="molecule type" value="Genomic_DNA"/>
</dbReference>
<keyword evidence="2" id="KW-1185">Reference proteome</keyword>
<evidence type="ECO:0000313" key="1">
    <source>
        <dbReference type="EMBL" id="KAJ3544089.1"/>
    </source>
</evidence>
<dbReference type="Proteomes" id="UP001148662">
    <property type="component" value="Unassembled WGS sequence"/>
</dbReference>
<reference evidence="1" key="1">
    <citation type="submission" date="2022-07" db="EMBL/GenBank/DDBJ databases">
        <title>Genome Sequence of Phlebia brevispora.</title>
        <authorList>
            <person name="Buettner E."/>
        </authorList>
    </citation>
    <scope>NUCLEOTIDE SEQUENCE</scope>
    <source>
        <strain evidence="1">MPL23</strain>
    </source>
</reference>
<proteinExistence type="predicted"/>
<sequence>MTTASQCPSCGLQSIKELLQLIKDIENMVEETITDSYYSIDALYNSLNWSMRQTHPIASEQILASSLMIRGLVFHEPWANTVSPLATTNDESEDRSEYTL</sequence>
<accession>A0ACC1SPZ0</accession>
<comment type="caution">
    <text evidence="1">The sequence shown here is derived from an EMBL/GenBank/DDBJ whole genome shotgun (WGS) entry which is preliminary data.</text>
</comment>
<evidence type="ECO:0000313" key="2">
    <source>
        <dbReference type="Proteomes" id="UP001148662"/>
    </source>
</evidence>
<gene>
    <name evidence="1" type="ORF">NM688_g5778</name>
</gene>
<name>A0ACC1SPZ0_9APHY</name>